<evidence type="ECO:0000313" key="3">
    <source>
        <dbReference type="EMBL" id="CNV07860.1"/>
    </source>
</evidence>
<evidence type="ECO:0000313" key="6">
    <source>
        <dbReference type="Proteomes" id="UP000042394"/>
    </source>
</evidence>
<dbReference type="EMBL" id="CQPD01000058">
    <property type="protein sequence ID" value="CNV07860.1"/>
    <property type="molecule type" value="Genomic_DNA"/>
</dbReference>
<name>A0A655E5B3_SALET</name>
<dbReference type="Proteomes" id="UP000041314">
    <property type="component" value="Unassembled WGS sequence"/>
</dbReference>
<protein>
    <submittedName>
        <fullName evidence="2">Uncharacterized protein</fullName>
    </submittedName>
</protein>
<proteinExistence type="predicted"/>
<gene>
    <name evidence="2" type="ORF">ERS008198_04202</name>
    <name evidence="1" type="ORF">ERS008202_00865</name>
    <name evidence="3" type="ORF">ERS008207_04230</name>
</gene>
<accession>A0A655E5B3</accession>
<dbReference type="EMBL" id="CQPC01000008">
    <property type="protein sequence ID" value="CNT75205.1"/>
    <property type="molecule type" value="Genomic_DNA"/>
</dbReference>
<sequence>MNTAKTFQLRLTKALHANGDPVYAGALIVDEAVGFDRAGVRFHSNFRIRRQIQARTHAVQQRLHRRPGKQAWRTAANKNGLYFTPLRPSDVGIQIV</sequence>
<evidence type="ECO:0000313" key="4">
    <source>
        <dbReference type="Proteomes" id="UP000039541"/>
    </source>
</evidence>
<dbReference type="EMBL" id="CQPA01000051">
    <property type="protein sequence ID" value="CNV04631.1"/>
    <property type="molecule type" value="Genomic_DNA"/>
</dbReference>
<dbReference type="Proteomes" id="UP000042394">
    <property type="component" value="Unassembled WGS sequence"/>
</dbReference>
<dbReference type="Proteomes" id="UP000039541">
    <property type="component" value="Unassembled WGS sequence"/>
</dbReference>
<organism evidence="2 5">
    <name type="scientific">Salmonella enterica subsp. enterica serovar Bovismorbificans</name>
    <dbReference type="NCBI Taxonomy" id="58097"/>
    <lineage>
        <taxon>Bacteria</taxon>
        <taxon>Pseudomonadati</taxon>
        <taxon>Pseudomonadota</taxon>
        <taxon>Gammaproteobacteria</taxon>
        <taxon>Enterobacterales</taxon>
        <taxon>Enterobacteriaceae</taxon>
        <taxon>Salmonella</taxon>
    </lineage>
</organism>
<reference evidence="4 5" key="1">
    <citation type="submission" date="2015-03" db="EMBL/GenBank/DDBJ databases">
        <authorList>
            <consortium name="Pathogen Informatics"/>
        </authorList>
    </citation>
    <scope>NUCLEOTIDE SEQUENCE [LARGE SCALE GENOMIC DNA]</scope>
    <source>
        <strain evidence="1 4">3476</strain>
        <strain evidence="2 5">A1104</strain>
        <strain evidence="3 6">D4891</strain>
    </source>
</reference>
<evidence type="ECO:0000313" key="1">
    <source>
        <dbReference type="EMBL" id="CNT75205.1"/>
    </source>
</evidence>
<dbReference type="AlphaFoldDB" id="A0A655E5B3"/>
<evidence type="ECO:0000313" key="5">
    <source>
        <dbReference type="Proteomes" id="UP000041314"/>
    </source>
</evidence>
<evidence type="ECO:0000313" key="2">
    <source>
        <dbReference type="EMBL" id="CNV04631.1"/>
    </source>
</evidence>